<comment type="caution">
    <text evidence="1">The sequence shown here is derived from an EMBL/GenBank/DDBJ whole genome shotgun (WGS) entry which is preliminary data.</text>
</comment>
<keyword evidence="2" id="KW-1185">Reference proteome</keyword>
<gene>
    <name evidence="1" type="ORF">FB562_1390</name>
</gene>
<dbReference type="EMBL" id="VFOM01000001">
    <property type="protein sequence ID" value="TQL48300.1"/>
    <property type="molecule type" value="Genomic_DNA"/>
</dbReference>
<accession>A0A542YJN7</accession>
<dbReference type="RefSeq" id="WP_036297576.1">
    <property type="nucleotide sequence ID" value="NZ_VFOM01000001.1"/>
</dbReference>
<dbReference type="Proteomes" id="UP000317998">
    <property type="component" value="Unassembled WGS sequence"/>
</dbReference>
<evidence type="ECO:0000313" key="1">
    <source>
        <dbReference type="EMBL" id="TQL48300.1"/>
    </source>
</evidence>
<evidence type="ECO:0000313" key="2">
    <source>
        <dbReference type="Proteomes" id="UP000317998"/>
    </source>
</evidence>
<dbReference type="AlphaFoldDB" id="A0A542YJN7"/>
<organism evidence="1 2">
    <name type="scientific">Homoserinimonas aerilata</name>
    <dbReference type="NCBI Taxonomy" id="1162970"/>
    <lineage>
        <taxon>Bacteria</taxon>
        <taxon>Bacillati</taxon>
        <taxon>Actinomycetota</taxon>
        <taxon>Actinomycetes</taxon>
        <taxon>Micrococcales</taxon>
        <taxon>Microbacteriaceae</taxon>
        <taxon>Homoserinimonas</taxon>
    </lineage>
</organism>
<sequence length="176" mass="18662">MSNSPAGTPLGSPIAFPLAVITVSERGAINVSCNGNDFPPPTPDAPWSRARFGDLLDAISEHRSHTVRVEVHEFDGSVFTDIVHAVRREQAIADVQSPSTMRRARHRPTDQLIEVTGSGFVPGEDVTVALSVSSAEGSADGSARAVIDMSQLVDHRSEILLIGRVSGVIVTESLPS</sequence>
<protein>
    <submittedName>
        <fullName evidence="1">Uncharacterized protein</fullName>
    </submittedName>
</protein>
<name>A0A542YJN7_9MICO</name>
<dbReference type="OrthoDB" id="4774250at2"/>
<proteinExistence type="predicted"/>
<reference evidence="1 2" key="1">
    <citation type="submission" date="2019-06" db="EMBL/GenBank/DDBJ databases">
        <title>Sequencing the genomes of 1000 actinobacteria strains.</title>
        <authorList>
            <person name="Klenk H.-P."/>
        </authorList>
    </citation>
    <scope>NUCLEOTIDE SEQUENCE [LARGE SCALE GENOMIC DNA]</scope>
    <source>
        <strain evidence="1 2">DSM 26477</strain>
    </source>
</reference>